<dbReference type="SUPFAM" id="SSF56731">
    <property type="entry name" value="DNA primase core"/>
    <property type="match status" value="1"/>
</dbReference>
<keyword evidence="2" id="KW-0548">Nucleotidyltransferase</keyword>
<dbReference type="Proteomes" id="UP000220251">
    <property type="component" value="Plasmid 1"/>
</dbReference>
<dbReference type="InterPro" id="IPR013237">
    <property type="entry name" value="Phage_T7_Gp4_N"/>
</dbReference>
<dbReference type="AlphaFoldDB" id="A0A0H5DS92"/>
<keyword evidence="3" id="KW-1185">Reference proteome</keyword>
<dbReference type="EMBL" id="LN867111">
    <property type="protein sequence ID" value="CRX39581.1"/>
    <property type="molecule type" value="Genomic_DNA"/>
</dbReference>
<protein>
    <submittedName>
        <fullName evidence="2">DNA primase</fullName>
        <ecNumber evidence="2">2.7.7.-</ecNumber>
    </submittedName>
</protein>
<feature type="domain" description="DNA primase/helicase Gp4 N-terminal Bacteriophage T7-like" evidence="1">
    <location>
        <begin position="24"/>
        <end position="65"/>
    </location>
</feature>
<dbReference type="GO" id="GO:0004386">
    <property type="term" value="F:helicase activity"/>
    <property type="evidence" value="ECO:0007669"/>
    <property type="project" value="InterPro"/>
</dbReference>
<dbReference type="SUPFAM" id="SSF57783">
    <property type="entry name" value="Zinc beta-ribbon"/>
    <property type="match status" value="1"/>
</dbReference>
<evidence type="ECO:0000259" key="1">
    <source>
        <dbReference type="SMART" id="SM00778"/>
    </source>
</evidence>
<geneLocation type="plasmid" evidence="2 3">
    <name>1</name>
</geneLocation>
<dbReference type="GO" id="GO:0008270">
    <property type="term" value="F:zinc ion binding"/>
    <property type="evidence" value="ECO:0007669"/>
    <property type="project" value="InterPro"/>
</dbReference>
<dbReference type="GO" id="GO:0003677">
    <property type="term" value="F:DNA binding"/>
    <property type="evidence" value="ECO:0007669"/>
    <property type="project" value="InterPro"/>
</dbReference>
<dbReference type="Pfam" id="PF08273">
    <property type="entry name" value="Zn_Ribbon_Prim"/>
    <property type="match status" value="1"/>
</dbReference>
<keyword evidence="2" id="KW-0808">Transferase</keyword>
<dbReference type="GO" id="GO:0016779">
    <property type="term" value="F:nucleotidyltransferase activity"/>
    <property type="evidence" value="ECO:0007669"/>
    <property type="project" value="UniProtKB-KW"/>
</dbReference>
<dbReference type="InterPro" id="IPR036977">
    <property type="entry name" value="DNA_primase_Znf_CHC2"/>
</dbReference>
<dbReference type="Gene3D" id="3.90.580.10">
    <property type="entry name" value="Zinc finger, CHC2-type domain"/>
    <property type="match status" value="1"/>
</dbReference>
<reference evidence="3" key="1">
    <citation type="submission" date="2015-06" db="EMBL/GenBank/DDBJ databases">
        <authorList>
            <person name="Bertelli C."/>
        </authorList>
    </citation>
    <scope>NUCLEOTIDE SEQUENCE [LARGE SCALE GENOMIC DNA]</scope>
    <source>
        <strain evidence="3">CRIB-30</strain>
        <plasmid evidence="3">1</plasmid>
    </source>
</reference>
<name>A0A0H5DS92_9BACT</name>
<dbReference type="GO" id="GO:0006260">
    <property type="term" value="P:DNA replication"/>
    <property type="evidence" value="ECO:0007669"/>
    <property type="project" value="InterPro"/>
</dbReference>
<accession>A0A0H5DS92</accession>
<proteinExistence type="predicted"/>
<dbReference type="Gene3D" id="3.40.1360.10">
    <property type="match status" value="1"/>
</dbReference>
<keyword evidence="2" id="KW-0614">Plasmid</keyword>
<dbReference type="RefSeq" id="WP_098039445.1">
    <property type="nucleotide sequence ID" value="NZ_LN867111.1"/>
</dbReference>
<evidence type="ECO:0000313" key="3">
    <source>
        <dbReference type="Proteomes" id="UP000220251"/>
    </source>
</evidence>
<dbReference type="EC" id="2.7.7.-" evidence="2"/>
<evidence type="ECO:0000313" key="2">
    <source>
        <dbReference type="EMBL" id="CRX39581.1"/>
    </source>
</evidence>
<organism evidence="2 3">
    <name type="scientific">Estrella lausannensis</name>
    <dbReference type="NCBI Taxonomy" id="483423"/>
    <lineage>
        <taxon>Bacteria</taxon>
        <taxon>Pseudomonadati</taxon>
        <taxon>Chlamydiota</taxon>
        <taxon>Chlamydiia</taxon>
        <taxon>Parachlamydiales</taxon>
        <taxon>Candidatus Criblamydiaceae</taxon>
        <taxon>Estrella</taxon>
    </lineage>
</organism>
<gene>
    <name evidence="2" type="ORF">ELAC_p0004</name>
</gene>
<dbReference type="SMART" id="SM00778">
    <property type="entry name" value="Prim_Zn_Ribbon"/>
    <property type="match status" value="1"/>
</dbReference>
<sequence>MNLLELAKEQGLDPKKVSSTGGGEYHSSCPSCGGKDRFRLHPNKIGKRCVGSYACRVCEINGDTISFCIDVMDIPFEEAFRRAGVEPSFSDRSFLSLKSPRLAPIISPETPSKKWEAKALLFIEATHKRIWKQPEILEYLSRRGIPENAVAKYKLGWNPTDLNGNREDWGLEAQQKEDGSPKGIWLPKGLVIPWFDRDGAVKRLKIRRADWKEGDKLPKYIKASGGMKGISIIGTSKDKDVMIFVESELDAFAVEFSCGDFAFAAAVGTNNPSIDHVTDYLAQKRAFVLVAHDRDQPGMVMLDKLKERYPQAKAYPVPFGKDVGEAAQEGLNIRDWILQGLPEKFRAQDTRL</sequence>
<dbReference type="OrthoDB" id="9811157at2"/>